<protein>
    <submittedName>
        <fullName evidence="2">Glycosyltransferase family 4 protein</fullName>
    </submittedName>
</protein>
<organism evidence="2 3">
    <name type="scientific">Aquibaculum arenosum</name>
    <dbReference type="NCBI Taxonomy" id="3032591"/>
    <lineage>
        <taxon>Bacteria</taxon>
        <taxon>Pseudomonadati</taxon>
        <taxon>Pseudomonadota</taxon>
        <taxon>Alphaproteobacteria</taxon>
        <taxon>Rhodospirillales</taxon>
        <taxon>Rhodovibrionaceae</taxon>
        <taxon>Aquibaculum</taxon>
    </lineage>
</organism>
<proteinExistence type="predicted"/>
<accession>A0ABT5YLJ0</accession>
<dbReference type="InterPro" id="IPR028098">
    <property type="entry name" value="Glyco_trans_4-like_N"/>
</dbReference>
<evidence type="ECO:0000259" key="1">
    <source>
        <dbReference type="Pfam" id="PF13579"/>
    </source>
</evidence>
<sequence>MSLAATGGVVRDLPLSRRLPQRPLRILYLYQYFTTPETYGGTRAYEMGRRLAAQGHDVQVVTSWSEEDGRRGWFETWEAGMRVHWVPIPYSNLLSYQERMRAFFSFAWQAARKAAALPADLIFATSTPLTIALPAVYAARRQGIPMVFEVRDLWPELPIAIGALRNPAAISAARWLERFAYRNAEAVVALSPGMRAGIVSTGYPAERIAVIPNSCDNDFFSQVSREEARAWLFARHPELQGGPLVGYTGTLGHINAVAYLVEMAALGQSQGSRLRFAVFGEGAEQDMIKALAQEKGVLGRNLWLYPPLPKRDMPYVMGALDLATSLFKNLPEMRHNSANKFFDALAAGRPVLINYGGWQAELLEESGAGLVAPPSKPHFALWQAEELLGAPGRLAAAEAAALTLARERFDRDLLAGQLSDLLCRVHGRSRRGAEALS</sequence>
<dbReference type="Gene3D" id="3.40.50.2000">
    <property type="entry name" value="Glycogen Phosphorylase B"/>
    <property type="match status" value="2"/>
</dbReference>
<dbReference type="CDD" id="cd03794">
    <property type="entry name" value="GT4_WbuB-like"/>
    <property type="match status" value="1"/>
</dbReference>
<gene>
    <name evidence="2" type="ORF">P2G67_07515</name>
</gene>
<evidence type="ECO:0000313" key="3">
    <source>
        <dbReference type="Proteomes" id="UP001215503"/>
    </source>
</evidence>
<reference evidence="2 3" key="1">
    <citation type="submission" date="2023-03" db="EMBL/GenBank/DDBJ databases">
        <title>Fodinicurvata sp. CAU 1616 isolated from sea sendiment.</title>
        <authorList>
            <person name="Kim W."/>
        </authorList>
    </citation>
    <scope>NUCLEOTIDE SEQUENCE [LARGE SCALE GENOMIC DNA]</scope>
    <source>
        <strain evidence="2 3">CAU 1616</strain>
    </source>
</reference>
<comment type="caution">
    <text evidence="2">The sequence shown here is derived from an EMBL/GenBank/DDBJ whole genome shotgun (WGS) entry which is preliminary data.</text>
</comment>
<dbReference type="RefSeq" id="WP_275821604.1">
    <property type="nucleotide sequence ID" value="NZ_JARHUD010000004.1"/>
</dbReference>
<dbReference type="Pfam" id="PF13579">
    <property type="entry name" value="Glyco_trans_4_4"/>
    <property type="match status" value="1"/>
</dbReference>
<keyword evidence="3" id="KW-1185">Reference proteome</keyword>
<dbReference type="SUPFAM" id="SSF53756">
    <property type="entry name" value="UDP-Glycosyltransferase/glycogen phosphorylase"/>
    <property type="match status" value="1"/>
</dbReference>
<feature type="domain" description="Glycosyltransferase subfamily 4-like N-terminal" evidence="1">
    <location>
        <begin position="41"/>
        <end position="213"/>
    </location>
</feature>
<dbReference type="Proteomes" id="UP001215503">
    <property type="component" value="Unassembled WGS sequence"/>
</dbReference>
<name>A0ABT5YLJ0_9PROT</name>
<evidence type="ECO:0000313" key="2">
    <source>
        <dbReference type="EMBL" id="MDF2095820.1"/>
    </source>
</evidence>
<dbReference type="PANTHER" id="PTHR12526:SF638">
    <property type="entry name" value="SPORE COAT PROTEIN SA"/>
    <property type="match status" value="1"/>
</dbReference>
<dbReference type="EMBL" id="JARHUD010000004">
    <property type="protein sequence ID" value="MDF2095820.1"/>
    <property type="molecule type" value="Genomic_DNA"/>
</dbReference>
<dbReference type="PANTHER" id="PTHR12526">
    <property type="entry name" value="GLYCOSYLTRANSFERASE"/>
    <property type="match status" value="1"/>
</dbReference>